<dbReference type="InterPro" id="IPR008183">
    <property type="entry name" value="Aldose_1/G6P_1-epimerase"/>
</dbReference>
<dbReference type="PANTHER" id="PTHR11122">
    <property type="entry name" value="APOSPORY-ASSOCIATED PROTEIN C-RELATED"/>
    <property type="match status" value="1"/>
</dbReference>
<protein>
    <recommendedName>
        <fullName evidence="3 5">Glucose-6-phosphate 1-epimerase</fullName>
        <ecNumber evidence="3 5">5.1.3.15</ecNumber>
    </recommendedName>
</protein>
<evidence type="ECO:0000256" key="3">
    <source>
        <dbReference type="ARBA" id="ARBA00012083"/>
    </source>
</evidence>
<dbReference type="SUPFAM" id="SSF74650">
    <property type="entry name" value="Galactose mutarotase-like"/>
    <property type="match status" value="1"/>
</dbReference>
<dbReference type="InterPro" id="IPR011013">
    <property type="entry name" value="Gal_mutarotase_sf_dom"/>
</dbReference>
<evidence type="ECO:0000256" key="5">
    <source>
        <dbReference type="PIRNR" id="PIRNR016020"/>
    </source>
</evidence>
<dbReference type="PIRSF" id="PIRSF016020">
    <property type="entry name" value="PHexose_mutarotase"/>
    <property type="match status" value="1"/>
</dbReference>
<reference evidence="6 7" key="1">
    <citation type="submission" date="2024-07" db="EMBL/GenBank/DDBJ databases">
        <title>Section-level genome sequencing and comparative genomics of Aspergillus sections Usti and Cavernicolus.</title>
        <authorList>
            <consortium name="Lawrence Berkeley National Laboratory"/>
            <person name="Nybo J.L."/>
            <person name="Vesth T.C."/>
            <person name="Theobald S."/>
            <person name="Frisvad J.C."/>
            <person name="Larsen T.O."/>
            <person name="Kjaerboelling I."/>
            <person name="Rothschild-Mancinelli K."/>
            <person name="Lyhne E.K."/>
            <person name="Kogle M.E."/>
            <person name="Barry K."/>
            <person name="Clum A."/>
            <person name="Na H."/>
            <person name="Ledsgaard L."/>
            <person name="Lin J."/>
            <person name="Lipzen A."/>
            <person name="Kuo A."/>
            <person name="Riley R."/>
            <person name="Mondo S."/>
            <person name="Labutti K."/>
            <person name="Haridas S."/>
            <person name="Pangalinan J."/>
            <person name="Salamov A.A."/>
            <person name="Simmons B.A."/>
            <person name="Magnuson J.K."/>
            <person name="Chen J."/>
            <person name="Drula E."/>
            <person name="Henrissat B."/>
            <person name="Wiebenga A."/>
            <person name="Lubbers R.J."/>
            <person name="Gomes A.C."/>
            <person name="Makela M.R."/>
            <person name="Stajich J."/>
            <person name="Grigoriev I.V."/>
            <person name="Mortensen U.H."/>
            <person name="De Vries R.P."/>
            <person name="Baker S.E."/>
            <person name="Andersen M.R."/>
        </authorList>
    </citation>
    <scope>NUCLEOTIDE SEQUENCE [LARGE SCALE GENOMIC DNA]</scope>
    <source>
        <strain evidence="6 7">CBS 209.92</strain>
    </source>
</reference>
<dbReference type="Pfam" id="PF01263">
    <property type="entry name" value="Aldose_epim"/>
    <property type="match status" value="1"/>
</dbReference>
<dbReference type="InterPro" id="IPR025532">
    <property type="entry name" value="G6P_1-epimerase"/>
</dbReference>
<dbReference type="PANTHER" id="PTHR11122:SF13">
    <property type="entry name" value="GLUCOSE-6-PHOSPHATE 1-EPIMERASE"/>
    <property type="match status" value="1"/>
</dbReference>
<organism evidence="6 7">
    <name type="scientific">Aspergillus keveii</name>
    <dbReference type="NCBI Taxonomy" id="714993"/>
    <lineage>
        <taxon>Eukaryota</taxon>
        <taxon>Fungi</taxon>
        <taxon>Dikarya</taxon>
        <taxon>Ascomycota</taxon>
        <taxon>Pezizomycotina</taxon>
        <taxon>Eurotiomycetes</taxon>
        <taxon>Eurotiomycetidae</taxon>
        <taxon>Eurotiales</taxon>
        <taxon>Aspergillaceae</taxon>
        <taxon>Aspergillus</taxon>
        <taxon>Aspergillus subgen. Nidulantes</taxon>
    </lineage>
</organism>
<dbReference type="EMBL" id="JBFTWV010000130">
    <property type="protein sequence ID" value="KAL2785923.1"/>
    <property type="molecule type" value="Genomic_DNA"/>
</dbReference>
<comment type="similarity">
    <text evidence="2 5">Belongs to the glucose-6-phosphate 1-epimerase family.</text>
</comment>
<comment type="function">
    <text evidence="5">Catalyzes the interconversion between the alpha and beta anomers from at least three hexose 6-phosphate sugars (Glc6P, Gal6P, and Man6P).</text>
</comment>
<name>A0ABR4FSG1_9EURO</name>
<dbReference type="InterPro" id="IPR014718">
    <property type="entry name" value="GH-type_carb-bd"/>
</dbReference>
<sequence length="318" mass="33941">MDRSKKPAAIGVTATPPQPTISLANNIVQATLPSGESVTVHLYGATVTSWKNASGAEQLWLSEAAVLDGSKPIRGGIPVVFPVFGPPPANHATFSLPQHGFARNSLWEFLGKSSSESAASSTTADNAVKLDFGLSSSMLSDDAKSKWPYEFGLVYSVTLSREGLGTSLQVRNQGSENLEFQVLLHTYLAIEDISTIQIKSLQGKSYIDKVLNATEHTETATTLQIASETDRVYKDLDPSVPIVVSSASSGDLFSITREGLTDAVVWNPWIEKAKGMGDFSPDDGYKKMVCVEAGAVAGWTALEAGESWEGGQFIRPAV</sequence>
<dbReference type="CDD" id="cd09020">
    <property type="entry name" value="D-hex-6-P-epi_like"/>
    <property type="match status" value="1"/>
</dbReference>
<dbReference type="EC" id="5.1.3.15" evidence="3 5"/>
<accession>A0ABR4FSG1</accession>
<evidence type="ECO:0000256" key="1">
    <source>
        <dbReference type="ARBA" id="ARBA00001096"/>
    </source>
</evidence>
<gene>
    <name evidence="6" type="ORF">BJX66DRAFT_328956</name>
</gene>
<comment type="caution">
    <text evidence="6">The sequence shown here is derived from an EMBL/GenBank/DDBJ whole genome shotgun (WGS) entry which is preliminary data.</text>
</comment>
<keyword evidence="4 5" id="KW-0413">Isomerase</keyword>
<evidence type="ECO:0000256" key="2">
    <source>
        <dbReference type="ARBA" id="ARBA00005866"/>
    </source>
</evidence>
<evidence type="ECO:0000313" key="7">
    <source>
        <dbReference type="Proteomes" id="UP001610563"/>
    </source>
</evidence>
<dbReference type="Proteomes" id="UP001610563">
    <property type="component" value="Unassembled WGS sequence"/>
</dbReference>
<comment type="catalytic activity">
    <reaction evidence="1">
        <text>alpha-D-glucose 6-phosphate = beta-D-glucose 6-phosphate</text>
        <dbReference type="Rhea" id="RHEA:16249"/>
        <dbReference type="ChEBI" id="CHEBI:58225"/>
        <dbReference type="ChEBI" id="CHEBI:58247"/>
        <dbReference type="EC" id="5.1.3.15"/>
    </reaction>
</comment>
<evidence type="ECO:0000313" key="6">
    <source>
        <dbReference type="EMBL" id="KAL2785923.1"/>
    </source>
</evidence>
<proteinExistence type="inferred from homology"/>
<keyword evidence="7" id="KW-1185">Reference proteome</keyword>
<dbReference type="Gene3D" id="2.70.98.10">
    <property type="match status" value="1"/>
</dbReference>
<evidence type="ECO:0000256" key="4">
    <source>
        <dbReference type="ARBA" id="ARBA00023235"/>
    </source>
</evidence>